<evidence type="ECO:0000313" key="1">
    <source>
        <dbReference type="EMBL" id="EEC72507.1"/>
    </source>
</evidence>
<dbReference type="EMBL" id="CM000127">
    <property type="protein sequence ID" value="EEC72507.1"/>
    <property type="molecule type" value="Genomic_DNA"/>
</dbReference>
<organism evidence="1 2">
    <name type="scientific">Oryza sativa subsp. indica</name>
    <name type="common">Rice</name>
    <dbReference type="NCBI Taxonomy" id="39946"/>
    <lineage>
        <taxon>Eukaryota</taxon>
        <taxon>Viridiplantae</taxon>
        <taxon>Streptophyta</taxon>
        <taxon>Embryophyta</taxon>
        <taxon>Tracheophyta</taxon>
        <taxon>Spermatophyta</taxon>
        <taxon>Magnoliopsida</taxon>
        <taxon>Liliopsida</taxon>
        <taxon>Poales</taxon>
        <taxon>Poaceae</taxon>
        <taxon>BOP clade</taxon>
        <taxon>Oryzoideae</taxon>
        <taxon>Oryzeae</taxon>
        <taxon>Oryzinae</taxon>
        <taxon>Oryza</taxon>
        <taxon>Oryza sativa</taxon>
    </lineage>
</organism>
<dbReference type="PANTHER" id="PTHR23054:SF61">
    <property type="entry name" value="OS02G0153000 PROTEIN"/>
    <property type="match status" value="1"/>
</dbReference>
<dbReference type="AlphaFoldDB" id="B8AHT8"/>
<name>B8AHT8_ORYSI</name>
<dbReference type="STRING" id="39946.B8AHT8"/>
<protein>
    <submittedName>
        <fullName evidence="1">Uncharacterized protein</fullName>
    </submittedName>
</protein>
<reference evidence="1 2" key="1">
    <citation type="journal article" date="2005" name="PLoS Biol.">
        <title>The genomes of Oryza sativa: a history of duplications.</title>
        <authorList>
            <person name="Yu J."/>
            <person name="Wang J."/>
            <person name="Lin W."/>
            <person name="Li S."/>
            <person name="Li H."/>
            <person name="Zhou J."/>
            <person name="Ni P."/>
            <person name="Dong W."/>
            <person name="Hu S."/>
            <person name="Zeng C."/>
            <person name="Zhang J."/>
            <person name="Zhang Y."/>
            <person name="Li R."/>
            <person name="Xu Z."/>
            <person name="Li S."/>
            <person name="Li X."/>
            <person name="Zheng H."/>
            <person name="Cong L."/>
            <person name="Lin L."/>
            <person name="Yin J."/>
            <person name="Geng J."/>
            <person name="Li G."/>
            <person name="Shi J."/>
            <person name="Liu J."/>
            <person name="Lv H."/>
            <person name="Li J."/>
            <person name="Wang J."/>
            <person name="Deng Y."/>
            <person name="Ran L."/>
            <person name="Shi X."/>
            <person name="Wang X."/>
            <person name="Wu Q."/>
            <person name="Li C."/>
            <person name="Ren X."/>
            <person name="Wang J."/>
            <person name="Wang X."/>
            <person name="Li D."/>
            <person name="Liu D."/>
            <person name="Zhang X."/>
            <person name="Ji Z."/>
            <person name="Zhao W."/>
            <person name="Sun Y."/>
            <person name="Zhang Z."/>
            <person name="Bao J."/>
            <person name="Han Y."/>
            <person name="Dong L."/>
            <person name="Ji J."/>
            <person name="Chen P."/>
            <person name="Wu S."/>
            <person name="Liu J."/>
            <person name="Xiao Y."/>
            <person name="Bu D."/>
            <person name="Tan J."/>
            <person name="Yang L."/>
            <person name="Ye C."/>
            <person name="Zhang J."/>
            <person name="Xu J."/>
            <person name="Zhou Y."/>
            <person name="Yu Y."/>
            <person name="Zhang B."/>
            <person name="Zhuang S."/>
            <person name="Wei H."/>
            <person name="Liu B."/>
            <person name="Lei M."/>
            <person name="Yu H."/>
            <person name="Li Y."/>
            <person name="Xu H."/>
            <person name="Wei S."/>
            <person name="He X."/>
            <person name="Fang L."/>
            <person name="Zhang Z."/>
            <person name="Zhang Y."/>
            <person name="Huang X."/>
            <person name="Su Z."/>
            <person name="Tong W."/>
            <person name="Li J."/>
            <person name="Tong Z."/>
            <person name="Li S."/>
            <person name="Ye J."/>
            <person name="Wang L."/>
            <person name="Fang L."/>
            <person name="Lei T."/>
            <person name="Chen C."/>
            <person name="Chen H."/>
            <person name="Xu Z."/>
            <person name="Li H."/>
            <person name="Huang H."/>
            <person name="Zhang F."/>
            <person name="Xu H."/>
            <person name="Li N."/>
            <person name="Zhao C."/>
            <person name="Li S."/>
            <person name="Dong L."/>
            <person name="Huang Y."/>
            <person name="Li L."/>
            <person name="Xi Y."/>
            <person name="Qi Q."/>
            <person name="Li W."/>
            <person name="Zhang B."/>
            <person name="Hu W."/>
            <person name="Zhang Y."/>
            <person name="Tian X."/>
            <person name="Jiao Y."/>
            <person name="Liang X."/>
            <person name="Jin J."/>
            <person name="Gao L."/>
            <person name="Zheng W."/>
            <person name="Hao B."/>
            <person name="Liu S."/>
            <person name="Wang W."/>
            <person name="Yuan L."/>
            <person name="Cao M."/>
            <person name="McDermott J."/>
            <person name="Samudrala R."/>
            <person name="Wang J."/>
            <person name="Wong G.K."/>
            <person name="Yang H."/>
        </authorList>
    </citation>
    <scope>NUCLEOTIDE SEQUENCE [LARGE SCALE GENOMIC DNA]</scope>
    <source>
        <strain evidence="2">cv. 93-11</strain>
    </source>
</reference>
<dbReference type="Gramene" id="BGIOSGA007560-TA">
    <property type="protein sequence ID" value="BGIOSGA007560-PA"/>
    <property type="gene ID" value="BGIOSGA007560"/>
</dbReference>
<proteinExistence type="predicted"/>
<sequence>MARRHRRPDPVPSRPGPAVAVARLRGGGDVRIFSAANVRQELQESLRDYVQASVGISDRGKLLIPKLLQSYAKGNVEDSLLADWICHHLTPDQVAVIRDSSSQRKQRLLGARSFTVVAFDSKFRYLFLPDSSGSQKPEPKRTS</sequence>
<gene>
    <name evidence="1" type="ORF">OsI_05885</name>
</gene>
<dbReference type="PANTHER" id="PTHR23054">
    <property type="entry name" value="TERNARY COMPLEX FACTOR MIP1, LEUCINE-ZIPPER-RELATED"/>
    <property type="match status" value="1"/>
</dbReference>
<dbReference type="Proteomes" id="UP000007015">
    <property type="component" value="Chromosome 2"/>
</dbReference>
<dbReference type="HOGENOM" id="CLU_1880740_0_0_1"/>
<keyword evidence="2" id="KW-1185">Reference proteome</keyword>
<accession>B8AHT8</accession>
<dbReference type="OMA" id="WFIDNAD"/>
<evidence type="ECO:0000313" key="2">
    <source>
        <dbReference type="Proteomes" id="UP000007015"/>
    </source>
</evidence>